<evidence type="ECO:0000313" key="7">
    <source>
        <dbReference type="EMBL" id="MDP4096137.1"/>
    </source>
</evidence>
<feature type="transmembrane region" description="Helical" evidence="6">
    <location>
        <begin position="155"/>
        <end position="177"/>
    </location>
</feature>
<name>A0ABT9FN34_9BACL</name>
<protein>
    <submittedName>
        <fullName evidence="7">Formate/nitrite transporter family protein</fullName>
    </submittedName>
</protein>
<evidence type="ECO:0000256" key="1">
    <source>
        <dbReference type="ARBA" id="ARBA00004141"/>
    </source>
</evidence>
<dbReference type="EMBL" id="JAPCKK010000011">
    <property type="protein sequence ID" value="MDP4096137.1"/>
    <property type="molecule type" value="Genomic_DNA"/>
</dbReference>
<proteinExistence type="inferred from homology"/>
<dbReference type="PANTHER" id="PTHR30520">
    <property type="entry name" value="FORMATE TRANSPORTER-RELATED"/>
    <property type="match status" value="1"/>
</dbReference>
<feature type="transmembrane region" description="Helical" evidence="6">
    <location>
        <begin position="28"/>
        <end position="51"/>
    </location>
</feature>
<dbReference type="PANTHER" id="PTHR30520:SF6">
    <property type="entry name" value="FORMATE_NITRATE FAMILY TRANSPORTER (EUROFUNG)"/>
    <property type="match status" value="1"/>
</dbReference>
<dbReference type="Proteomes" id="UP001241848">
    <property type="component" value="Unassembled WGS sequence"/>
</dbReference>
<evidence type="ECO:0000256" key="2">
    <source>
        <dbReference type="ARBA" id="ARBA00022692"/>
    </source>
</evidence>
<feature type="transmembrane region" description="Helical" evidence="6">
    <location>
        <begin position="57"/>
        <end position="79"/>
    </location>
</feature>
<accession>A0ABT9FN34</accession>
<reference evidence="7 8" key="1">
    <citation type="submission" date="2022-10" db="EMBL/GenBank/DDBJ databases">
        <title>Paenibacillus description and whole genome data of maize root bacterial community.</title>
        <authorList>
            <person name="Marton D."/>
            <person name="Farkas M."/>
            <person name="Cserhati M."/>
        </authorList>
    </citation>
    <scope>NUCLEOTIDE SEQUENCE [LARGE SCALE GENOMIC DNA]</scope>
    <source>
        <strain evidence="7 8">P96</strain>
    </source>
</reference>
<evidence type="ECO:0000313" key="8">
    <source>
        <dbReference type="Proteomes" id="UP001241848"/>
    </source>
</evidence>
<evidence type="ECO:0000256" key="4">
    <source>
        <dbReference type="ARBA" id="ARBA00023136"/>
    </source>
</evidence>
<evidence type="ECO:0000256" key="6">
    <source>
        <dbReference type="SAM" id="Phobius"/>
    </source>
</evidence>
<dbReference type="InterPro" id="IPR000292">
    <property type="entry name" value="For/NO2_transpt"/>
</dbReference>
<feature type="transmembrane region" description="Helical" evidence="6">
    <location>
        <begin position="109"/>
        <end position="135"/>
    </location>
</feature>
<keyword evidence="8" id="KW-1185">Reference proteome</keyword>
<dbReference type="Pfam" id="PF01226">
    <property type="entry name" value="Form_Nir_trans"/>
    <property type="match status" value="1"/>
</dbReference>
<keyword evidence="2 6" id="KW-0812">Transmembrane</keyword>
<comment type="caution">
    <text evidence="7">The sequence shown here is derived from an EMBL/GenBank/DDBJ whole genome shotgun (WGS) entry which is preliminary data.</text>
</comment>
<organism evidence="7 8">
    <name type="scientific">Paenibacillus zeirhizosphaerae</name>
    <dbReference type="NCBI Taxonomy" id="2987519"/>
    <lineage>
        <taxon>Bacteria</taxon>
        <taxon>Bacillati</taxon>
        <taxon>Bacillota</taxon>
        <taxon>Bacilli</taxon>
        <taxon>Bacillales</taxon>
        <taxon>Paenibacillaceae</taxon>
        <taxon>Paenibacillus</taxon>
    </lineage>
</organism>
<dbReference type="InterPro" id="IPR023271">
    <property type="entry name" value="Aquaporin-like"/>
</dbReference>
<feature type="transmembrane region" description="Helical" evidence="6">
    <location>
        <begin position="189"/>
        <end position="210"/>
    </location>
</feature>
<evidence type="ECO:0000256" key="5">
    <source>
        <dbReference type="ARBA" id="ARBA00049660"/>
    </source>
</evidence>
<comment type="subcellular location">
    <subcellularLocation>
        <location evidence="1">Membrane</location>
        <topology evidence="1">Multi-pass membrane protein</topology>
    </subcellularLocation>
</comment>
<feature type="transmembrane region" description="Helical" evidence="6">
    <location>
        <begin position="230"/>
        <end position="251"/>
    </location>
</feature>
<sequence>MATYKPKQIAELTVETGVHKAHNPWQTAVILGFLAGAFIALGFLLDIRVIASAPEEWGSIATFIGAAVFPVGLVLVLLGGGELLTGNMMAVPLARIAGRITTGEAVRNLVLITLSNFAGALFVAYFFGHVVGLTASDPYLEKVVEMAGHKIQASFWQSYLSGIGCNWLVALAVWLSYGSDSMSGKILGIWFPTMAFVAIGFQHVVANMFLIPAAIFEGHFTWLDYIRNFVPVWLGNLTGGAVFVAGAYWIAYLKKEQTTPKTHAHAIGEKEAVRPQAASERVV</sequence>
<dbReference type="NCBIfam" id="TIGR00790">
    <property type="entry name" value="fnt"/>
    <property type="match status" value="1"/>
</dbReference>
<evidence type="ECO:0000256" key="3">
    <source>
        <dbReference type="ARBA" id="ARBA00022989"/>
    </source>
</evidence>
<gene>
    <name evidence="7" type="ORF">OIN60_05055</name>
</gene>
<keyword evidence="3 6" id="KW-1133">Transmembrane helix</keyword>
<dbReference type="RefSeq" id="WP_305753763.1">
    <property type="nucleotide sequence ID" value="NZ_JAPCKK010000011.1"/>
</dbReference>
<keyword evidence="4 6" id="KW-0472">Membrane</keyword>
<dbReference type="Gene3D" id="1.20.1080.10">
    <property type="entry name" value="Glycerol uptake facilitator protein"/>
    <property type="match status" value="1"/>
</dbReference>
<comment type="similarity">
    <text evidence="5">Belongs to the FNT transporter (TC 1.A.16) family.</text>
</comment>